<organism evidence="1 2">
    <name type="scientific">Pseudocercospora musae</name>
    <dbReference type="NCBI Taxonomy" id="113226"/>
    <lineage>
        <taxon>Eukaryota</taxon>
        <taxon>Fungi</taxon>
        <taxon>Dikarya</taxon>
        <taxon>Ascomycota</taxon>
        <taxon>Pezizomycotina</taxon>
        <taxon>Dothideomycetes</taxon>
        <taxon>Dothideomycetidae</taxon>
        <taxon>Mycosphaerellales</taxon>
        <taxon>Mycosphaerellaceae</taxon>
        <taxon>Pseudocercospora</taxon>
    </lineage>
</organism>
<evidence type="ECO:0000313" key="1">
    <source>
        <dbReference type="EMBL" id="KXS93495.1"/>
    </source>
</evidence>
<keyword evidence="2" id="KW-1185">Reference proteome</keyword>
<dbReference type="Proteomes" id="UP000073492">
    <property type="component" value="Unassembled WGS sequence"/>
</dbReference>
<name>A0A139GTI2_9PEZI</name>
<evidence type="ECO:0000313" key="2">
    <source>
        <dbReference type="Proteomes" id="UP000073492"/>
    </source>
</evidence>
<sequence>MQDITWSHWVESALEDITKTFRIYYMCDDISVIQDGVWKMQHSIVQNMGYKAEAPYFSQDIYSS</sequence>
<dbReference type="OrthoDB" id="2148716at2759"/>
<accession>A0A139GTI2</accession>
<protein>
    <recommendedName>
        <fullName evidence="3">SnoaL-like domain-containing protein</fullName>
    </recommendedName>
</protein>
<dbReference type="AlphaFoldDB" id="A0A139GTI2"/>
<comment type="caution">
    <text evidence="1">The sequence shown here is derived from an EMBL/GenBank/DDBJ whole genome shotgun (WGS) entry which is preliminary data.</text>
</comment>
<dbReference type="EMBL" id="LFZO01001217">
    <property type="protein sequence ID" value="KXS93495.1"/>
    <property type="molecule type" value="Genomic_DNA"/>
</dbReference>
<reference evidence="1 2" key="1">
    <citation type="submission" date="2015-07" db="EMBL/GenBank/DDBJ databases">
        <title>Comparative genomics of the Sigatoka disease complex on banana suggests a link between parallel evolutionary changes in Pseudocercospora fijiensis and Pseudocercospora eumusae and increased virulence on the banana host.</title>
        <authorList>
            <person name="Chang T.-C."/>
            <person name="Salvucci A."/>
            <person name="Crous P.W."/>
            <person name="Stergiopoulos I."/>
        </authorList>
    </citation>
    <scope>NUCLEOTIDE SEQUENCE [LARGE SCALE GENOMIC DNA]</scope>
    <source>
        <strain evidence="1 2">CBS 116634</strain>
    </source>
</reference>
<evidence type="ECO:0008006" key="3">
    <source>
        <dbReference type="Google" id="ProtNLM"/>
    </source>
</evidence>
<gene>
    <name evidence="1" type="ORF">AC579_2225</name>
</gene>
<proteinExistence type="predicted"/>